<evidence type="ECO:0000313" key="2">
    <source>
        <dbReference type="Proteomes" id="UP000494256"/>
    </source>
</evidence>
<evidence type="ECO:0000313" key="1">
    <source>
        <dbReference type="EMBL" id="CAB3258246.1"/>
    </source>
</evidence>
<accession>A0A8S1BI51</accession>
<dbReference type="AlphaFoldDB" id="A0A8S1BI51"/>
<proteinExistence type="predicted"/>
<sequence length="107" mass="12172">MLAQEKPEEIVDSIAKKILEYAKTNSKPKSRRSNDRDLVQPAIVHFENKRPSVMLKMDTTSLVDVLADALKSKTVQSYVQHYSRKAAEAFNVVKQKLDEVDGKNKQL</sequence>
<dbReference type="EMBL" id="CADEBD010000620">
    <property type="protein sequence ID" value="CAB3258246.1"/>
    <property type="molecule type" value="Genomic_DNA"/>
</dbReference>
<name>A0A8S1BI51_ARCPL</name>
<organism evidence="1 2">
    <name type="scientific">Arctia plantaginis</name>
    <name type="common">Wood tiger moth</name>
    <name type="synonym">Phalaena plantaginis</name>
    <dbReference type="NCBI Taxonomy" id="874455"/>
    <lineage>
        <taxon>Eukaryota</taxon>
        <taxon>Metazoa</taxon>
        <taxon>Ecdysozoa</taxon>
        <taxon>Arthropoda</taxon>
        <taxon>Hexapoda</taxon>
        <taxon>Insecta</taxon>
        <taxon>Pterygota</taxon>
        <taxon>Neoptera</taxon>
        <taxon>Endopterygota</taxon>
        <taxon>Lepidoptera</taxon>
        <taxon>Glossata</taxon>
        <taxon>Ditrysia</taxon>
        <taxon>Noctuoidea</taxon>
        <taxon>Erebidae</taxon>
        <taxon>Arctiinae</taxon>
        <taxon>Arctia</taxon>
    </lineage>
</organism>
<comment type="caution">
    <text evidence="1">The sequence shown here is derived from an EMBL/GenBank/DDBJ whole genome shotgun (WGS) entry which is preliminary data.</text>
</comment>
<dbReference type="Proteomes" id="UP000494256">
    <property type="component" value="Unassembled WGS sequence"/>
</dbReference>
<gene>
    <name evidence="1" type="ORF">APLA_LOCUS16181</name>
</gene>
<protein>
    <submittedName>
        <fullName evidence="1">Uncharacterized protein</fullName>
    </submittedName>
</protein>
<reference evidence="1 2" key="1">
    <citation type="submission" date="2020-04" db="EMBL/GenBank/DDBJ databases">
        <authorList>
            <person name="Wallbank WR R."/>
            <person name="Pardo Diaz C."/>
            <person name="Kozak K."/>
            <person name="Martin S."/>
            <person name="Jiggins C."/>
            <person name="Moest M."/>
            <person name="Warren A I."/>
            <person name="Byers J.R.P. K."/>
            <person name="Montejo-Kovacevich G."/>
            <person name="Yen C E."/>
        </authorList>
    </citation>
    <scope>NUCLEOTIDE SEQUENCE [LARGE SCALE GENOMIC DNA]</scope>
</reference>
<dbReference type="OrthoDB" id="5954824at2759"/>